<accession>R4MA36</accession>
<sequence length="62" mass="6716">MAGLAHRYQVRYHLAAPSLAVAFAFTLANSASLVFSHENVAACRAAARLITRPRGPAHNRSR</sequence>
<dbReference type="KEGG" id="mtuc:J113_03455"/>
<dbReference type="EMBL" id="CP005386">
    <property type="protein sequence ID" value="AGL25958.1"/>
    <property type="molecule type" value="Genomic_DNA"/>
</dbReference>
<evidence type="ECO:0000313" key="1">
    <source>
        <dbReference type="EMBL" id="AGL25958.1"/>
    </source>
</evidence>
<reference evidence="1 2" key="1">
    <citation type="journal article" date="2013" name="Genome Announc.">
        <title>Whole-Genome Sequences of Four Clinical Isolates of Mycobacterium tuberculosis from Tamil Nadu, South India.</title>
        <authorList>
            <person name="Narayanan S."/>
            <person name="Deshpande U."/>
        </authorList>
    </citation>
    <scope>NUCLEOTIDE SEQUENCE [LARGE SCALE GENOMIC DNA]</scope>
    <source>
        <strain evidence="1 2">CAS/NITR204</strain>
    </source>
</reference>
<organism evidence="1 2">
    <name type="scientific">Mycobacterium tuberculosis CAS/NITR204</name>
    <dbReference type="NCBI Taxonomy" id="1310114"/>
    <lineage>
        <taxon>Bacteria</taxon>
        <taxon>Bacillati</taxon>
        <taxon>Actinomycetota</taxon>
        <taxon>Actinomycetes</taxon>
        <taxon>Mycobacteriales</taxon>
        <taxon>Mycobacteriaceae</taxon>
        <taxon>Mycobacterium</taxon>
        <taxon>Mycobacterium tuberculosis complex</taxon>
    </lineage>
</organism>
<evidence type="ECO:0000313" key="2">
    <source>
        <dbReference type="Proteomes" id="UP000013548"/>
    </source>
</evidence>
<dbReference type="AlphaFoldDB" id="R4MA36"/>
<dbReference type="BioCyc" id="MTUB1310114:G13A2-504-MONOMER"/>
<dbReference type="Proteomes" id="UP000013548">
    <property type="component" value="Chromosome"/>
</dbReference>
<name>R4MA36_MYCTX</name>
<gene>
    <name evidence="1" type="ORF">J113_03455</name>
</gene>
<protein>
    <submittedName>
        <fullName evidence="1">Uncharacterized protein</fullName>
    </submittedName>
</protein>
<proteinExistence type="predicted"/>
<dbReference type="HOGENOM" id="CLU_2899425_0_0_11"/>